<evidence type="ECO:0000313" key="2">
    <source>
        <dbReference type="EMBL" id="QHT18012.1"/>
    </source>
</evidence>
<organism evidence="2">
    <name type="scientific">viral metagenome</name>
    <dbReference type="NCBI Taxonomy" id="1070528"/>
    <lineage>
        <taxon>unclassified sequences</taxon>
        <taxon>metagenomes</taxon>
        <taxon>organismal metagenomes</taxon>
    </lineage>
</organism>
<sequence>MSSIQAIRIVSLPSELQTTYDVATFVENVLHVKEVAGVSILQLQTDAGVRYRSAIVDIATWEEANPFQEKLLATDNTGVVVSDKDLPMPIHFDNGKPMPHLKVVVAKPQRPVATPLELADDDWKSIYMPVLPGDLAMDNGDVKYSDEASLAAFFEDELKIGQVSRVDFVSRTIPGQETTVRSAYIHFDHWYDNNVSKTVRKSVNARGEFVCHGYYNGFDFCKFDRNRFITFKVNYKPIPTADASLNIHQLAAAKEALEKRVAELEAKNAELEELVVFFKGVANDSGLIEMDIEPSVNNKPMTMDELDTTQQQVVEV</sequence>
<proteinExistence type="predicted"/>
<protein>
    <submittedName>
        <fullName evidence="2">Uncharacterized protein</fullName>
    </submittedName>
</protein>
<dbReference type="EMBL" id="MN739647">
    <property type="protein sequence ID" value="QHT18012.1"/>
    <property type="molecule type" value="Genomic_DNA"/>
</dbReference>
<dbReference type="AlphaFoldDB" id="A0A6C0DNV7"/>
<feature type="coiled-coil region" evidence="1">
    <location>
        <begin position="247"/>
        <end position="274"/>
    </location>
</feature>
<reference evidence="2" key="1">
    <citation type="journal article" date="2020" name="Nature">
        <title>Giant virus diversity and host interactions through global metagenomics.</title>
        <authorList>
            <person name="Schulz F."/>
            <person name="Roux S."/>
            <person name="Paez-Espino D."/>
            <person name="Jungbluth S."/>
            <person name="Walsh D.A."/>
            <person name="Denef V.J."/>
            <person name="McMahon K.D."/>
            <person name="Konstantinidis K.T."/>
            <person name="Eloe-Fadrosh E.A."/>
            <person name="Kyrpides N.C."/>
            <person name="Woyke T."/>
        </authorList>
    </citation>
    <scope>NUCLEOTIDE SEQUENCE</scope>
    <source>
        <strain evidence="2">GVMAG-M-3300023174-3</strain>
    </source>
</reference>
<keyword evidence="1" id="KW-0175">Coiled coil</keyword>
<accession>A0A6C0DNV7</accession>
<name>A0A6C0DNV7_9ZZZZ</name>
<evidence type="ECO:0000256" key="1">
    <source>
        <dbReference type="SAM" id="Coils"/>
    </source>
</evidence>